<dbReference type="Proteomes" id="UP001148662">
    <property type="component" value="Unassembled WGS sequence"/>
</dbReference>
<dbReference type="EMBL" id="JANHOG010000885">
    <property type="protein sequence ID" value="KAJ3550749.1"/>
    <property type="molecule type" value="Genomic_DNA"/>
</dbReference>
<name>A0ACC1T1C4_9APHY</name>
<evidence type="ECO:0000313" key="1">
    <source>
        <dbReference type="EMBL" id="KAJ3550749.1"/>
    </source>
</evidence>
<accession>A0ACC1T1C4</accession>
<organism evidence="1 2">
    <name type="scientific">Phlebia brevispora</name>
    <dbReference type="NCBI Taxonomy" id="194682"/>
    <lineage>
        <taxon>Eukaryota</taxon>
        <taxon>Fungi</taxon>
        <taxon>Dikarya</taxon>
        <taxon>Basidiomycota</taxon>
        <taxon>Agaricomycotina</taxon>
        <taxon>Agaricomycetes</taxon>
        <taxon>Polyporales</taxon>
        <taxon>Meruliaceae</taxon>
        <taxon>Phlebia</taxon>
    </lineage>
</organism>
<evidence type="ECO:0000313" key="2">
    <source>
        <dbReference type="Proteomes" id="UP001148662"/>
    </source>
</evidence>
<keyword evidence="2" id="KW-1185">Reference proteome</keyword>
<sequence length="1028" mass="112332">MSSPLQTYHHSSLHRRPSKKSSFLSLRRETRATDAFDSFPSVEDPFEAAYSVSGNPFAHRTYAADTSSHQSASQGHSTRSHRSKSGSKSISSVKDVHGHRRAKGSHGQPRSPGTDRQTFDFPCSAEEQIPWPSETGEDPYARTRITSGPSSSHDRKQRAYSSRTLDYAFRDSGSSSLSHFETPPQTPLDEYSFRERPYPVPVVVAAPIAGVETMDALVDGMNGFTEDEQFLHLTGLSSRSQYKKTGFHPLYHPPLPTPPPGIKLGGALPRDSHKAGDSDTDDDATRILSSRHSQHSHHRKHPVHSSRTTSSSILTRQSLETSTTSIALRSQQSTSFNDENAPSTFYDDKITCKASDPPTHREIIPSISDIIKAYAPPSQQMRTKPSLSRRSSYATTYEGSIQHDIRPDPTTIEEESDIISRSSVDTIAEEVQQTIRNQTISNVTSGLQQAVPFPVLSRPQSVMTDLTRSPISDGRRNSSVYNCSTVSDQPPLPPMDLSSLTKAPIHSPSQAIAQYLRSSRLTTVMRLTRSPHASRECPLSVSFADLGSPTGFPLVVFLGLGCVRHIMGLYDEMAECLGIRLITIDRWGLGRTDSPRSKLLKGIPEWASVVEEVLDRLKLDQCSVMAHSAGAPYALAFANRFPERIRGDVCLLAPWVGGGEGAGYKWLKYVPNGILKTAQAAEWKVQAWMLGKPPTISYEGIGFDVQSAISASNASTWPLGPTSTFTEASLAKEAKPRPSGDSSAFSDYDDLRDFEGKFESASSAGRNSLGERRNRTMSESKHTLKPRKPSKGFLGRLRGAHSSGHAPSEESSSTASAPLESSKRAASTTHPSELDVGLGLDGVDWDATIRAKRPGKSKSIMSTNTSSHNSSYEARSSRTSGRRSVSFGASTAKPSTREPIPPVPTVPPLSPTSPPEGSISYQAALGNALISASHAESSKGTHGDLLQILNHDRLPWGFSYGAYPHKVRIWYGDHDEKIAENAVRWMESTMGQDKCQIKVVKGADHALMFKSSVVVEVLEYFAECWRSD</sequence>
<comment type="caution">
    <text evidence="1">The sequence shown here is derived from an EMBL/GenBank/DDBJ whole genome shotgun (WGS) entry which is preliminary data.</text>
</comment>
<protein>
    <submittedName>
        <fullName evidence="1">Uncharacterized protein</fullName>
    </submittedName>
</protein>
<reference evidence="1" key="1">
    <citation type="submission" date="2022-07" db="EMBL/GenBank/DDBJ databases">
        <title>Genome Sequence of Phlebia brevispora.</title>
        <authorList>
            <person name="Buettner E."/>
        </authorList>
    </citation>
    <scope>NUCLEOTIDE SEQUENCE</scope>
    <source>
        <strain evidence="1">MPL23</strain>
    </source>
</reference>
<proteinExistence type="predicted"/>
<gene>
    <name evidence="1" type="ORF">NM688_g5003</name>
</gene>